<feature type="active site" evidence="13">
    <location>
        <position position="300"/>
    </location>
</feature>
<feature type="binding site" evidence="14">
    <location>
        <position position="312"/>
    </location>
    <ligand>
        <name>Zn(2+)</name>
        <dbReference type="ChEBI" id="CHEBI:29105"/>
        <note>catalytic</note>
    </ligand>
</feature>
<dbReference type="SMART" id="SM01351">
    <property type="entry name" value="Aspzincin_M35"/>
    <property type="match status" value="1"/>
</dbReference>
<dbReference type="GO" id="GO:0004222">
    <property type="term" value="F:metalloendopeptidase activity"/>
    <property type="evidence" value="ECO:0007669"/>
    <property type="project" value="InterPro"/>
</dbReference>
<sequence length="347" mass="37017">MKFLVGLATLASLALAAPSRAPTPLDVKLEKVGNSQVKATVTNNGKNELKLFRTGTLLDNVANQKAVVSSGSEALEFDGLRLRMNTENLSEEAFEHIGAGESVEVTFDVAEVYDLSAGGKFDIESYGAFSFAEADSTVLSGSVPFHSNKLEAEVEGSEAAATRIAFHQKRSIVQSDCTGSRLTAVRTALSNCASLARSAQTAAASGPAARMTEYFKSSTTTTRNTVSTVFSRVVSECSSSTSGVSRLYCSDVYGACSNGVIAYTLPSASYEAYCPYFFNNMVALTRTCHGQDQANTVIHEHTHLTQIRGTSDYGGYGYNFVRSLSASQNLNHADTYTLFAQSIYAGC</sequence>
<evidence type="ECO:0000256" key="8">
    <source>
        <dbReference type="ARBA" id="ARBA00022729"/>
    </source>
</evidence>
<evidence type="ECO:0000256" key="7">
    <source>
        <dbReference type="ARBA" id="ARBA00022723"/>
    </source>
</evidence>
<evidence type="ECO:0000256" key="6">
    <source>
        <dbReference type="ARBA" id="ARBA00022685"/>
    </source>
</evidence>
<feature type="binding site" evidence="14">
    <location>
        <position position="303"/>
    </location>
    <ligand>
        <name>Zn(2+)</name>
        <dbReference type="ChEBI" id="CHEBI:29105"/>
        <note>catalytic</note>
    </ligand>
</feature>
<dbReference type="Proteomes" id="UP000028045">
    <property type="component" value="Unassembled WGS sequence"/>
</dbReference>
<dbReference type="InterPro" id="IPR050414">
    <property type="entry name" value="Fungal_M35_metalloproteases"/>
</dbReference>
<dbReference type="PANTHER" id="PTHR37016">
    <property type="match status" value="1"/>
</dbReference>
<evidence type="ECO:0000256" key="2">
    <source>
        <dbReference type="ARBA" id="ARBA00004613"/>
    </source>
</evidence>
<keyword evidence="6 15" id="KW-0165">Cleavage on pair of basic residues</keyword>
<keyword evidence="4 15" id="KW-0964">Secreted</keyword>
<proteinExistence type="inferred from homology"/>
<feature type="binding site" evidence="14">
    <location>
        <position position="299"/>
    </location>
    <ligand>
        <name>Zn(2+)</name>
        <dbReference type="ChEBI" id="CHEBI:29105"/>
        <note>catalytic</note>
    </ligand>
</feature>
<evidence type="ECO:0000256" key="13">
    <source>
        <dbReference type="PIRSR" id="PIRSR601384-1"/>
    </source>
</evidence>
<keyword evidence="11 15" id="KW-0482">Metalloprotease</keyword>
<evidence type="ECO:0000256" key="4">
    <source>
        <dbReference type="ARBA" id="ARBA00022525"/>
    </source>
</evidence>
<keyword evidence="5 15" id="KW-0645">Protease</keyword>
<dbReference type="GO" id="GO:0006508">
    <property type="term" value="P:proteolysis"/>
    <property type="evidence" value="ECO:0007669"/>
    <property type="project" value="UniProtKB-KW"/>
</dbReference>
<dbReference type="InterPro" id="IPR029463">
    <property type="entry name" value="Lys_MEP"/>
</dbReference>
<comment type="similarity">
    <text evidence="3 15">Belongs to the peptidase M35 family.</text>
</comment>
<evidence type="ECO:0000256" key="5">
    <source>
        <dbReference type="ARBA" id="ARBA00022670"/>
    </source>
</evidence>
<dbReference type="EC" id="3.4.24.39" evidence="15"/>
<comment type="subcellular location">
    <subcellularLocation>
        <location evidence="2 15">Secreted</location>
    </subcellularLocation>
</comment>
<feature type="domain" description="Lysine-specific metallo-endopeptidase" evidence="16">
    <location>
        <begin position="199"/>
        <end position="341"/>
    </location>
</feature>
<evidence type="ECO:0000313" key="18">
    <source>
        <dbReference type="Proteomes" id="UP000028045"/>
    </source>
</evidence>
<reference evidence="17 18" key="1">
    <citation type="journal article" date="2014" name="BMC Genomics">
        <title>Comparative genome sequencing reveals chemotype-specific gene clusters in the toxigenic black mold Stachybotrys.</title>
        <authorList>
            <person name="Semeiks J."/>
            <person name="Borek D."/>
            <person name="Otwinowski Z."/>
            <person name="Grishin N.V."/>
        </authorList>
    </citation>
    <scope>NUCLEOTIDE SEQUENCE [LARGE SCALE GENOMIC DNA]</scope>
    <source>
        <strain evidence="18">CBS 109288 / IBT 7711</strain>
    </source>
</reference>
<dbReference type="InterPro" id="IPR001384">
    <property type="entry name" value="Peptidase_M35"/>
</dbReference>
<evidence type="ECO:0000259" key="16">
    <source>
        <dbReference type="SMART" id="SM01351"/>
    </source>
</evidence>
<keyword evidence="9 15" id="KW-0378">Hydrolase</keyword>
<name>A0A084B192_STACB</name>
<keyword evidence="12" id="KW-0865">Zymogen</keyword>
<evidence type="ECO:0000256" key="12">
    <source>
        <dbReference type="ARBA" id="ARBA00023145"/>
    </source>
</evidence>
<evidence type="ECO:0000256" key="1">
    <source>
        <dbReference type="ARBA" id="ARBA00001187"/>
    </source>
</evidence>
<dbReference type="CDD" id="cd11008">
    <property type="entry name" value="M35_deuterolysin_like"/>
    <property type="match status" value="1"/>
</dbReference>
<keyword evidence="10 14" id="KW-0862">Zinc</keyword>
<dbReference type="OrthoDB" id="412874at2759"/>
<dbReference type="Gene3D" id="2.60.40.2970">
    <property type="match status" value="1"/>
</dbReference>
<dbReference type="GO" id="GO:0046872">
    <property type="term" value="F:metal ion binding"/>
    <property type="evidence" value="ECO:0007669"/>
    <property type="project" value="UniProtKB-KW"/>
</dbReference>
<evidence type="ECO:0000256" key="3">
    <source>
        <dbReference type="ARBA" id="ARBA00010279"/>
    </source>
</evidence>
<evidence type="ECO:0000256" key="14">
    <source>
        <dbReference type="PIRSR" id="PIRSR601384-2"/>
    </source>
</evidence>
<evidence type="ECO:0000256" key="10">
    <source>
        <dbReference type="ARBA" id="ARBA00022833"/>
    </source>
</evidence>
<protein>
    <recommendedName>
        <fullName evidence="15">Neutral protease 2</fullName>
        <ecNumber evidence="15">3.4.24.39</ecNumber>
    </recommendedName>
    <alternativeName>
        <fullName evidence="15">Deuterolysin</fullName>
    </alternativeName>
</protein>
<feature type="signal peptide" evidence="15">
    <location>
        <begin position="1"/>
        <end position="16"/>
    </location>
</feature>
<dbReference type="Pfam" id="PF02102">
    <property type="entry name" value="Peptidase_M35"/>
    <property type="match status" value="1"/>
</dbReference>
<dbReference type="Gene3D" id="3.40.390.10">
    <property type="entry name" value="Collagenase (Catalytic Domain)"/>
    <property type="match status" value="1"/>
</dbReference>
<dbReference type="AlphaFoldDB" id="A0A084B192"/>
<comment type="function">
    <text evidence="15">Secreted metalloproteinase that allows assimilation of proteinaceous substrates. Shows high activities on basic nuclear substrates such as histone and protamine.</text>
</comment>
<dbReference type="EMBL" id="KL648331">
    <property type="protein sequence ID" value="KEY71321.1"/>
    <property type="molecule type" value="Genomic_DNA"/>
</dbReference>
<evidence type="ECO:0000256" key="15">
    <source>
        <dbReference type="RuleBase" id="RU361126"/>
    </source>
</evidence>
<dbReference type="SUPFAM" id="SSF55486">
    <property type="entry name" value="Metalloproteases ('zincins'), catalytic domain"/>
    <property type="match status" value="1"/>
</dbReference>
<keyword evidence="7 14" id="KW-0479">Metal-binding</keyword>
<comment type="catalytic activity">
    <reaction evidence="1 15">
        <text>Preferential cleavage of bonds with hydrophobic residues in P1'. Also 3-Asn-|-Gln-4 and 8-Gly-|-Ser-9 bonds in insulin B chain.</text>
        <dbReference type="EC" id="3.4.24.39"/>
    </reaction>
</comment>
<evidence type="ECO:0000256" key="9">
    <source>
        <dbReference type="ARBA" id="ARBA00022801"/>
    </source>
</evidence>
<dbReference type="GO" id="GO:0005576">
    <property type="term" value="C:extracellular region"/>
    <property type="evidence" value="ECO:0007669"/>
    <property type="project" value="UniProtKB-SubCell"/>
</dbReference>
<dbReference type="InterPro" id="IPR024079">
    <property type="entry name" value="MetalloPept_cat_dom_sf"/>
</dbReference>
<dbReference type="PANTHER" id="PTHR37016:SF2">
    <property type="entry name" value="NEUTRAL PROTEASE 2 HOMOLOG SNOG_02177"/>
    <property type="match status" value="1"/>
</dbReference>
<dbReference type="HOGENOM" id="CLU_039313_0_0_1"/>
<dbReference type="PRINTS" id="PR00768">
    <property type="entry name" value="DEUTEROLYSIN"/>
</dbReference>
<keyword evidence="18" id="KW-1185">Reference proteome</keyword>
<keyword evidence="8 15" id="KW-0732">Signal</keyword>
<comment type="cofactor">
    <cofactor evidence="14 15">
        <name>Zn(2+)</name>
        <dbReference type="ChEBI" id="CHEBI:29105"/>
    </cofactor>
    <text evidence="14 15">Binds 1 zinc ion per subunit.</text>
</comment>
<accession>A0A084B192</accession>
<gene>
    <name evidence="17" type="ORF">S7711_05912</name>
</gene>
<evidence type="ECO:0000313" key="17">
    <source>
        <dbReference type="EMBL" id="KEY71321.1"/>
    </source>
</evidence>
<evidence type="ECO:0000256" key="11">
    <source>
        <dbReference type="ARBA" id="ARBA00023049"/>
    </source>
</evidence>
<feature type="chain" id="PRO_5005105834" description="Neutral protease 2" evidence="15">
    <location>
        <begin position="17"/>
        <end position="347"/>
    </location>
</feature>
<organism evidence="17 18">
    <name type="scientific">Stachybotrys chartarum (strain CBS 109288 / IBT 7711)</name>
    <name type="common">Toxic black mold</name>
    <name type="synonym">Stilbospora chartarum</name>
    <dbReference type="NCBI Taxonomy" id="1280523"/>
    <lineage>
        <taxon>Eukaryota</taxon>
        <taxon>Fungi</taxon>
        <taxon>Dikarya</taxon>
        <taxon>Ascomycota</taxon>
        <taxon>Pezizomycotina</taxon>
        <taxon>Sordariomycetes</taxon>
        <taxon>Hypocreomycetidae</taxon>
        <taxon>Hypocreales</taxon>
        <taxon>Stachybotryaceae</taxon>
        <taxon>Stachybotrys</taxon>
    </lineage>
</organism>